<name>A0A370HUR3_9HYPH</name>
<protein>
    <submittedName>
        <fullName evidence="2">Anti-sigma factor RsiW</fullName>
    </submittedName>
</protein>
<keyword evidence="3" id="KW-1185">Reference proteome</keyword>
<dbReference type="EMBL" id="QQBB01000001">
    <property type="protein sequence ID" value="RDI62135.1"/>
    <property type="molecule type" value="Genomic_DNA"/>
</dbReference>
<comment type="caution">
    <text evidence="2">The sequence shown here is derived from an EMBL/GenBank/DDBJ whole genome shotgun (WGS) entry which is preliminary data.</text>
</comment>
<dbReference type="Proteomes" id="UP000254925">
    <property type="component" value="Unassembled WGS sequence"/>
</dbReference>
<reference evidence="2 3" key="1">
    <citation type="submission" date="2018-07" db="EMBL/GenBank/DDBJ databases">
        <title>Genomic Encyclopedia of Type Strains, Phase IV (KMG-IV): sequencing the most valuable type-strain genomes for metagenomic binning, comparative biology and taxonomic classification.</title>
        <authorList>
            <person name="Goeker M."/>
        </authorList>
    </citation>
    <scope>NUCLEOTIDE SEQUENCE [LARGE SCALE GENOMIC DNA]</scope>
    <source>
        <strain evidence="2 3">DSM 14364</strain>
    </source>
</reference>
<sequence length="272" mass="29276">MTDERPIGEDDLQAYLDGRLAPGRLRSVEAYLADSPAAASRVAVEAEQRQALRDRLAFKAAEPIPARLRVAHLVEAGRRPARFRPAAAAAAAIWLSIGLAVGAAGGAFLAKDGLPLRQAAADTAARDAITAYRTYVGERLHPVEVAADQEAHLVQWLSRRVGHPLVAPNLTAQGYRLIGGRLLPAGAEPAALFMYQNDGGQRLTLYARSSAAEKETAFRFESQNGVSAFSWIDEGCSYVVTGSLGRDELLTVAQAVYRQYEDKAKPPERGTL</sequence>
<evidence type="ECO:0000313" key="2">
    <source>
        <dbReference type="EMBL" id="RDI62135.1"/>
    </source>
</evidence>
<dbReference type="RefSeq" id="WP_114768286.1">
    <property type="nucleotide sequence ID" value="NZ_QQBB01000001.1"/>
</dbReference>
<keyword evidence="1" id="KW-0472">Membrane</keyword>
<accession>A0A370HUR3</accession>
<organism evidence="2 3">
    <name type="scientific">Microvirga subterranea</name>
    <dbReference type="NCBI Taxonomy" id="186651"/>
    <lineage>
        <taxon>Bacteria</taxon>
        <taxon>Pseudomonadati</taxon>
        <taxon>Pseudomonadota</taxon>
        <taxon>Alphaproteobacteria</taxon>
        <taxon>Hyphomicrobiales</taxon>
        <taxon>Methylobacteriaceae</taxon>
        <taxon>Microvirga</taxon>
    </lineage>
</organism>
<dbReference type="AlphaFoldDB" id="A0A370HUR3"/>
<evidence type="ECO:0000313" key="3">
    <source>
        <dbReference type="Proteomes" id="UP000254925"/>
    </source>
</evidence>
<dbReference type="OrthoDB" id="7187254at2"/>
<proteinExistence type="predicted"/>
<evidence type="ECO:0000256" key="1">
    <source>
        <dbReference type="SAM" id="Phobius"/>
    </source>
</evidence>
<gene>
    <name evidence="2" type="ORF">DES45_101402</name>
</gene>
<keyword evidence="1" id="KW-1133">Transmembrane helix</keyword>
<feature type="transmembrane region" description="Helical" evidence="1">
    <location>
        <begin position="86"/>
        <end position="110"/>
    </location>
</feature>
<keyword evidence="1" id="KW-0812">Transmembrane</keyword>